<dbReference type="InterPro" id="IPR000524">
    <property type="entry name" value="Tscrpt_reg_HTH_GntR"/>
</dbReference>
<gene>
    <name evidence="5" type="ORF">OCV65_03610</name>
</gene>
<organism evidence="5 6">
    <name type="scientific">Dorea ammoniilytica</name>
    <dbReference type="NCBI Taxonomy" id="2981788"/>
    <lineage>
        <taxon>Bacteria</taxon>
        <taxon>Bacillati</taxon>
        <taxon>Bacillota</taxon>
        <taxon>Clostridia</taxon>
        <taxon>Lachnospirales</taxon>
        <taxon>Lachnospiraceae</taxon>
        <taxon>Dorea</taxon>
    </lineage>
</organism>
<dbReference type="PRINTS" id="PR00035">
    <property type="entry name" value="HTHGNTR"/>
</dbReference>
<dbReference type="SMART" id="SM00345">
    <property type="entry name" value="HTH_GNTR"/>
    <property type="match status" value="1"/>
</dbReference>
<evidence type="ECO:0000313" key="5">
    <source>
        <dbReference type="EMBL" id="MCU6699325.1"/>
    </source>
</evidence>
<feature type="domain" description="HTH gntR-type" evidence="4">
    <location>
        <begin position="4"/>
        <end position="74"/>
    </location>
</feature>
<dbReference type="Pfam" id="PF07702">
    <property type="entry name" value="UTRA"/>
    <property type="match status" value="1"/>
</dbReference>
<keyword evidence="2" id="KW-0238">DNA-binding</keyword>
<dbReference type="InterPro" id="IPR028978">
    <property type="entry name" value="Chorismate_lyase_/UTRA_dom_sf"/>
</dbReference>
<name>A0ABT2S4Y7_9FIRM</name>
<reference evidence="5 6" key="1">
    <citation type="journal article" date="2021" name="ISME Commun">
        <title>Automated analysis of genomic sequences facilitates high-throughput and comprehensive description of bacteria.</title>
        <authorList>
            <person name="Hitch T.C.A."/>
        </authorList>
    </citation>
    <scope>NUCLEOTIDE SEQUENCE [LARGE SCALE GENOMIC DNA]</scope>
    <source>
        <strain evidence="5 6">Sanger_02</strain>
    </source>
</reference>
<dbReference type="InterPro" id="IPR036390">
    <property type="entry name" value="WH_DNA-bd_sf"/>
</dbReference>
<evidence type="ECO:0000256" key="3">
    <source>
        <dbReference type="ARBA" id="ARBA00023163"/>
    </source>
</evidence>
<keyword evidence="3" id="KW-0804">Transcription</keyword>
<dbReference type="SUPFAM" id="SSF46785">
    <property type="entry name" value="Winged helix' DNA-binding domain"/>
    <property type="match status" value="1"/>
</dbReference>
<dbReference type="PANTHER" id="PTHR44846">
    <property type="entry name" value="MANNOSYL-D-GLYCERATE TRANSPORT/METABOLISM SYSTEM REPRESSOR MNGR-RELATED"/>
    <property type="match status" value="1"/>
</dbReference>
<evidence type="ECO:0000256" key="1">
    <source>
        <dbReference type="ARBA" id="ARBA00023015"/>
    </source>
</evidence>
<proteinExistence type="predicted"/>
<dbReference type="RefSeq" id="WP_262580975.1">
    <property type="nucleotide sequence ID" value="NZ_JAOQJV010000003.1"/>
</dbReference>
<evidence type="ECO:0000259" key="4">
    <source>
        <dbReference type="PROSITE" id="PS50949"/>
    </source>
</evidence>
<accession>A0ABT2S4Y7</accession>
<sequence length="259" mass="29635">MSETNKKKLLYQQLKEHILEDYKNQPYHTPLPGERALCDIYHVSRPTVRKALELLEEDGCITRFPGKGAFFIGECKIENGKKVVSSAIALYNQAKLRGNYTHSRVLTQRIELANDRIAENLSIQKGSKIFHLERLRYINGDLWLHSDAYLDYALCPKIVDCDYTIGSLHNTLSAHGHIPFKAKRHITVQHADDYIALHLNLPKESPICVTETHTYDQNGIILEYVTDREDVFHISFDLEVSNQLDVTDSQTGSIPGFRQ</sequence>
<evidence type="ECO:0000313" key="6">
    <source>
        <dbReference type="Proteomes" id="UP001207605"/>
    </source>
</evidence>
<dbReference type="SUPFAM" id="SSF64288">
    <property type="entry name" value="Chorismate lyase-like"/>
    <property type="match status" value="1"/>
</dbReference>
<dbReference type="CDD" id="cd07377">
    <property type="entry name" value="WHTH_GntR"/>
    <property type="match status" value="1"/>
</dbReference>
<dbReference type="Gene3D" id="3.40.1410.10">
    <property type="entry name" value="Chorismate lyase-like"/>
    <property type="match status" value="1"/>
</dbReference>
<dbReference type="InterPro" id="IPR036388">
    <property type="entry name" value="WH-like_DNA-bd_sf"/>
</dbReference>
<keyword evidence="1" id="KW-0805">Transcription regulation</keyword>
<dbReference type="Gene3D" id="1.10.10.10">
    <property type="entry name" value="Winged helix-like DNA-binding domain superfamily/Winged helix DNA-binding domain"/>
    <property type="match status" value="1"/>
</dbReference>
<dbReference type="InterPro" id="IPR050679">
    <property type="entry name" value="Bact_HTH_transcr_reg"/>
</dbReference>
<dbReference type="SMART" id="SM00866">
    <property type="entry name" value="UTRA"/>
    <property type="match status" value="1"/>
</dbReference>
<dbReference type="InterPro" id="IPR011663">
    <property type="entry name" value="UTRA"/>
</dbReference>
<comment type="caution">
    <text evidence="5">The sequence shown here is derived from an EMBL/GenBank/DDBJ whole genome shotgun (WGS) entry which is preliminary data.</text>
</comment>
<dbReference type="PROSITE" id="PS50949">
    <property type="entry name" value="HTH_GNTR"/>
    <property type="match status" value="1"/>
</dbReference>
<dbReference type="EMBL" id="JAOQJV010000003">
    <property type="protein sequence ID" value="MCU6699325.1"/>
    <property type="molecule type" value="Genomic_DNA"/>
</dbReference>
<keyword evidence="6" id="KW-1185">Reference proteome</keyword>
<evidence type="ECO:0000256" key="2">
    <source>
        <dbReference type="ARBA" id="ARBA00023125"/>
    </source>
</evidence>
<dbReference type="Pfam" id="PF00392">
    <property type="entry name" value="GntR"/>
    <property type="match status" value="1"/>
</dbReference>
<dbReference type="Proteomes" id="UP001207605">
    <property type="component" value="Unassembled WGS sequence"/>
</dbReference>
<protein>
    <submittedName>
        <fullName evidence="5">GntR family transcriptional regulator</fullName>
    </submittedName>
</protein>